<dbReference type="InterPro" id="IPR014867">
    <property type="entry name" value="Spore_coat_CotH_CotH2/3/7"/>
</dbReference>
<dbReference type="Proteomes" id="UP000278886">
    <property type="component" value="Chromosome"/>
</dbReference>
<sequence>MRRPMIVLIPAYEPGDRLAPLVAQLRRMAPELAIVVVDDGSGPAFRAVFDATRVLGAQVLTHPRNLGKAAALRTGLRHALEHHPGADVVTADSDGQHTAQDILRVAERLDGPGGRGTDGVPHPDAGGRPLVLGARTFGTGTPARSRFGNAVSTALFGFAAGYRVRDTQTGLRGIPAERIAWMLEVPGERFAYELEVLLACRGAGVPVVEVPIETVYLERNAASHFRPLRDSALVMRPLLRYLAASFAGFLVDVVLLQGLVLLGAPLLAAVVGARLVSGSVNFVLNRRYVFRARAGSWGGQALRYAALATMVLGVNYLALAALTSLGVALLAVKVTVELVLFLVAFAVQRVLVFARRVRPARAHRGHRIRRAASATVAGASVLVLAGCAVASGSTTTASEPSPAADADLWDTSLVHEVSVDADDAVLEGLVSTYLETGEKDWAEVNVTIDGTTIDHVGIKLKGNSSLRRIDSDTALAEIPWIIRLDKYVDEQSYQGETELVVRGNDSATSLNEAVALGLLRAAGLAAENATAVRFSVGDGDAALRLVIENPTGAWAEEEFGAAGQLYKAESGGDEEYHGDDPDAYADSWDQEGGDDELAALISFLRFVNESDDATFAAELAEHLDVDAFARYLAFQDLVSNTDDIDGPGNNWYLYVDDATGVATVVTWDLNLALGGSNGGNRGGGGGDRGQGDAPRQDGAGGGGRGGGSVLRDRFLDVPAFAELYAQAAATLQAQLVDSGVAAELVDDWQQTLDAGAADLVPAATVADEADAIRTKLGIG</sequence>
<evidence type="ECO:0000256" key="1">
    <source>
        <dbReference type="ARBA" id="ARBA00004141"/>
    </source>
</evidence>
<dbReference type="InterPro" id="IPR001173">
    <property type="entry name" value="Glyco_trans_2-like"/>
</dbReference>
<feature type="transmembrane region" description="Helical" evidence="6">
    <location>
        <begin position="374"/>
        <end position="392"/>
    </location>
</feature>
<dbReference type="GO" id="GO:0016740">
    <property type="term" value="F:transferase activity"/>
    <property type="evidence" value="ECO:0007669"/>
    <property type="project" value="UniProtKB-KW"/>
</dbReference>
<feature type="transmembrane region" description="Helical" evidence="6">
    <location>
        <begin position="238"/>
        <end position="260"/>
    </location>
</feature>
<gene>
    <name evidence="9" type="ORF">D7I47_14395</name>
</gene>
<evidence type="ECO:0000313" key="9">
    <source>
        <dbReference type="EMBL" id="AYF99322.1"/>
    </source>
</evidence>
<feature type="transmembrane region" description="Helical" evidence="6">
    <location>
        <begin position="304"/>
        <end position="332"/>
    </location>
</feature>
<organism evidence="9 10">
    <name type="scientific">Protaetiibacter intestinalis</name>
    <dbReference type="NCBI Taxonomy" id="2419774"/>
    <lineage>
        <taxon>Bacteria</taxon>
        <taxon>Bacillati</taxon>
        <taxon>Actinomycetota</taxon>
        <taxon>Actinomycetes</taxon>
        <taxon>Micrococcales</taxon>
        <taxon>Microbacteriaceae</taxon>
        <taxon>Protaetiibacter</taxon>
    </lineage>
</organism>
<dbReference type="SUPFAM" id="SSF53448">
    <property type="entry name" value="Nucleotide-diphospho-sugar transferases"/>
    <property type="match status" value="1"/>
</dbReference>
<dbReference type="Pfam" id="PF04138">
    <property type="entry name" value="GtrA_DPMS_TM"/>
    <property type="match status" value="1"/>
</dbReference>
<feature type="transmembrane region" description="Helical" evidence="6">
    <location>
        <begin position="266"/>
        <end position="284"/>
    </location>
</feature>
<dbReference type="AlphaFoldDB" id="A0A387B6Q4"/>
<feature type="domain" description="Glycosyltransferase 2-like" evidence="7">
    <location>
        <begin position="7"/>
        <end position="119"/>
    </location>
</feature>
<keyword evidence="9" id="KW-0808">Transferase</keyword>
<dbReference type="EMBL" id="CP032630">
    <property type="protein sequence ID" value="AYF99322.1"/>
    <property type="molecule type" value="Genomic_DNA"/>
</dbReference>
<dbReference type="Pfam" id="PF00535">
    <property type="entry name" value="Glycos_transf_2"/>
    <property type="match status" value="1"/>
</dbReference>
<dbReference type="CDD" id="cd04179">
    <property type="entry name" value="DPM_DPG-synthase_like"/>
    <property type="match status" value="1"/>
</dbReference>
<dbReference type="GO" id="GO:0016020">
    <property type="term" value="C:membrane"/>
    <property type="evidence" value="ECO:0007669"/>
    <property type="project" value="UniProtKB-SubCell"/>
</dbReference>
<keyword evidence="3 6" id="KW-1133">Transmembrane helix</keyword>
<dbReference type="GO" id="GO:0000271">
    <property type="term" value="P:polysaccharide biosynthetic process"/>
    <property type="evidence" value="ECO:0007669"/>
    <property type="project" value="InterPro"/>
</dbReference>
<dbReference type="PANTHER" id="PTHR40050:SF1">
    <property type="entry name" value="INNER SPORE COAT PROTEIN H"/>
    <property type="match status" value="1"/>
</dbReference>
<feature type="domain" description="GtrA/DPMS transmembrane" evidence="8">
    <location>
        <begin position="240"/>
        <end position="353"/>
    </location>
</feature>
<dbReference type="PANTHER" id="PTHR40050">
    <property type="entry name" value="INNER SPORE COAT PROTEIN H"/>
    <property type="match status" value="1"/>
</dbReference>
<feature type="compositionally biased region" description="Gly residues" evidence="5">
    <location>
        <begin position="676"/>
        <end position="688"/>
    </location>
</feature>
<dbReference type="KEGG" id="lyd:D7I47_14395"/>
<dbReference type="InterPro" id="IPR029044">
    <property type="entry name" value="Nucleotide-diphossugar_trans"/>
</dbReference>
<evidence type="ECO:0000259" key="7">
    <source>
        <dbReference type="Pfam" id="PF00535"/>
    </source>
</evidence>
<evidence type="ECO:0000256" key="6">
    <source>
        <dbReference type="SAM" id="Phobius"/>
    </source>
</evidence>
<protein>
    <submittedName>
        <fullName evidence="9">Glycosyltransferase</fullName>
    </submittedName>
</protein>
<evidence type="ECO:0000256" key="4">
    <source>
        <dbReference type="ARBA" id="ARBA00023136"/>
    </source>
</evidence>
<feature type="region of interest" description="Disordered" evidence="5">
    <location>
        <begin position="676"/>
        <end position="706"/>
    </location>
</feature>
<evidence type="ECO:0000313" key="10">
    <source>
        <dbReference type="Proteomes" id="UP000278886"/>
    </source>
</evidence>
<dbReference type="InterPro" id="IPR007267">
    <property type="entry name" value="GtrA_DPMS_TM"/>
</dbReference>
<accession>A0A387B6Q4</accession>
<dbReference type="Pfam" id="PF08757">
    <property type="entry name" value="CotH"/>
    <property type="match status" value="1"/>
</dbReference>
<evidence type="ECO:0000256" key="5">
    <source>
        <dbReference type="SAM" id="MobiDB-lite"/>
    </source>
</evidence>
<evidence type="ECO:0000259" key="8">
    <source>
        <dbReference type="Pfam" id="PF04138"/>
    </source>
</evidence>
<keyword evidence="4 6" id="KW-0472">Membrane</keyword>
<comment type="subcellular location">
    <subcellularLocation>
        <location evidence="1">Membrane</location>
        <topology evidence="1">Multi-pass membrane protein</topology>
    </subcellularLocation>
</comment>
<evidence type="ECO:0000256" key="2">
    <source>
        <dbReference type="ARBA" id="ARBA00022692"/>
    </source>
</evidence>
<name>A0A387B6Q4_9MICO</name>
<reference evidence="10" key="1">
    <citation type="submission" date="2018-09" db="EMBL/GenBank/DDBJ databases">
        <title>Genome sequencing of strain 2DFWR-13.</title>
        <authorList>
            <person name="Heo J."/>
            <person name="Kim S.-J."/>
            <person name="Kwon S.-W."/>
        </authorList>
    </citation>
    <scope>NUCLEOTIDE SEQUENCE [LARGE SCALE GENOMIC DNA]</scope>
    <source>
        <strain evidence="10">2DFWR-13</strain>
    </source>
</reference>
<keyword evidence="10" id="KW-1185">Reference proteome</keyword>
<dbReference type="OrthoDB" id="3280828at2"/>
<keyword evidence="2 6" id="KW-0812">Transmembrane</keyword>
<feature type="transmembrane region" description="Helical" evidence="6">
    <location>
        <begin position="338"/>
        <end position="354"/>
    </location>
</feature>
<evidence type="ECO:0000256" key="3">
    <source>
        <dbReference type="ARBA" id="ARBA00022989"/>
    </source>
</evidence>
<dbReference type="Gene3D" id="3.90.550.10">
    <property type="entry name" value="Spore Coat Polysaccharide Biosynthesis Protein SpsA, Chain A"/>
    <property type="match status" value="1"/>
</dbReference>
<proteinExistence type="predicted"/>